<dbReference type="PANTHER" id="PTHR38116">
    <property type="entry name" value="CHROMOSOME 7, WHOLE GENOME SHOTGUN SEQUENCE"/>
    <property type="match status" value="1"/>
</dbReference>
<dbReference type="Pfam" id="PF11905">
    <property type="entry name" value="DUF3425"/>
    <property type="match status" value="1"/>
</dbReference>
<accession>A0A179F348</accession>
<evidence type="ECO:0000313" key="2">
    <source>
        <dbReference type="EMBL" id="OAQ59539.1"/>
    </source>
</evidence>
<name>A0A179F348_METCM</name>
<protein>
    <submittedName>
        <fullName evidence="2">Uncharacterized protein</fullName>
    </submittedName>
</protein>
<keyword evidence="3" id="KW-1185">Reference proteome</keyword>
<dbReference type="KEGG" id="pchm:VFPPC_03773"/>
<dbReference type="OrthoDB" id="125347at2759"/>
<feature type="compositionally biased region" description="Polar residues" evidence="1">
    <location>
        <begin position="54"/>
        <end position="65"/>
    </location>
</feature>
<dbReference type="EMBL" id="LSBJ02000002">
    <property type="protein sequence ID" value="OAQ59539.1"/>
    <property type="molecule type" value="Genomic_DNA"/>
</dbReference>
<reference evidence="2 3" key="1">
    <citation type="journal article" date="2016" name="PLoS Pathog.">
        <title>Biosynthesis of antibiotic leucinostatins in bio-control fungus Purpureocillium lilacinum and their inhibition on phytophthora revealed by genome mining.</title>
        <authorList>
            <person name="Wang G."/>
            <person name="Liu Z."/>
            <person name="Lin R."/>
            <person name="Li E."/>
            <person name="Mao Z."/>
            <person name="Ling J."/>
            <person name="Yang Y."/>
            <person name="Yin W.B."/>
            <person name="Xie B."/>
        </authorList>
    </citation>
    <scope>NUCLEOTIDE SEQUENCE [LARGE SCALE GENOMIC DNA]</scope>
    <source>
        <strain evidence="2">170</strain>
    </source>
</reference>
<feature type="compositionally biased region" description="Basic residues" evidence="1">
    <location>
        <begin position="12"/>
        <end position="29"/>
    </location>
</feature>
<evidence type="ECO:0000256" key="1">
    <source>
        <dbReference type="SAM" id="MobiDB-lite"/>
    </source>
</evidence>
<evidence type="ECO:0000313" key="3">
    <source>
        <dbReference type="Proteomes" id="UP000078397"/>
    </source>
</evidence>
<organism evidence="2 3">
    <name type="scientific">Pochonia chlamydosporia 170</name>
    <dbReference type="NCBI Taxonomy" id="1380566"/>
    <lineage>
        <taxon>Eukaryota</taxon>
        <taxon>Fungi</taxon>
        <taxon>Dikarya</taxon>
        <taxon>Ascomycota</taxon>
        <taxon>Pezizomycotina</taxon>
        <taxon>Sordariomycetes</taxon>
        <taxon>Hypocreomycetidae</taxon>
        <taxon>Hypocreales</taxon>
        <taxon>Clavicipitaceae</taxon>
        <taxon>Pochonia</taxon>
    </lineage>
</organism>
<dbReference type="PANTHER" id="PTHR38116:SF1">
    <property type="entry name" value="BZIP DOMAIN-CONTAINING PROTEIN"/>
    <property type="match status" value="1"/>
</dbReference>
<gene>
    <name evidence="2" type="ORF">VFPPC_03773</name>
</gene>
<dbReference type="GeneID" id="28847226"/>
<proteinExistence type="predicted"/>
<comment type="caution">
    <text evidence="2">The sequence shown here is derived from an EMBL/GenBank/DDBJ whole genome shotgun (WGS) entry which is preliminary data.</text>
</comment>
<feature type="region of interest" description="Disordered" evidence="1">
    <location>
        <begin position="1"/>
        <end position="66"/>
    </location>
</feature>
<dbReference type="STRING" id="1380566.A0A179F348"/>
<dbReference type="RefSeq" id="XP_018137532.1">
    <property type="nucleotide sequence ID" value="XM_018283232.1"/>
</dbReference>
<dbReference type="AlphaFoldDB" id="A0A179F348"/>
<dbReference type="Proteomes" id="UP000078397">
    <property type="component" value="Unassembled WGS sequence"/>
</dbReference>
<dbReference type="InterPro" id="IPR021833">
    <property type="entry name" value="DUF3425"/>
</dbReference>
<sequence length="312" mass="35885">MEPAEDAEERKQRRKLQNRLNQRTRRSRLREHDTPARTHRRPYQVDKWRYTYQDPGNTSGISTSVRSRHLISSSQSITPRSSSKELVLTNAKERYTKAQLDNLGFRPPSPAQDHLLHLIHLNVLRGLFDNKLVLLALASYLAKCNNSQRLQLMPPEQVLPGRAAIMSTSTDLPRSLCPTTLQNTLVHATCIDLLPFPRIRDNLIENEGRFNWAELIEDLVGHLVDPFCFCGPQSRQDTCTSIAEEQAPYYGDEDDFTANRNGIIVWGAAHCPESWEVTAGFLRKWDLEGKNHSCDLYEISHRVRHEGPYTRY</sequence>